<sequence length="277" mass="32023">MFKALPHKRNEQLRKALEKGMKKHGDKLTYYDTTEPNCSPIENIRFVIGIKNNKQCTDGIHRFVFDKGYDRKNIHSHSYSEWLHWSIRYMPDWPETRLLFNAPHDRIHTLRMKLLPLKKNGTVITVATSSQKYCDCHNLGNATEYATDIIRQIKEKSNRKIWYRPKPSFSSAVPINGTHYNRTKGSKAMKTLFNKTRILITDGSHIGARSVINGVPAITLDGGIGHSVTGHSLDNLEDPYWPDEKKRKNWFADIGYSHYSIPEIESGLAWEIMKQKL</sequence>
<evidence type="ECO:0000313" key="1">
    <source>
        <dbReference type="EMBL" id="KKM19203.1"/>
    </source>
</evidence>
<reference evidence="1" key="1">
    <citation type="journal article" date="2015" name="Nature">
        <title>Complex archaea that bridge the gap between prokaryotes and eukaryotes.</title>
        <authorList>
            <person name="Spang A."/>
            <person name="Saw J.H."/>
            <person name="Jorgensen S.L."/>
            <person name="Zaremba-Niedzwiedzka K."/>
            <person name="Martijn J."/>
            <person name="Lind A.E."/>
            <person name="van Eijk R."/>
            <person name="Schleper C."/>
            <person name="Guy L."/>
            <person name="Ettema T.J."/>
        </authorList>
    </citation>
    <scope>NUCLEOTIDE SEQUENCE</scope>
</reference>
<dbReference type="AlphaFoldDB" id="A0A0F9KAS0"/>
<name>A0A0F9KAS0_9ZZZZ</name>
<protein>
    <submittedName>
        <fullName evidence="1">Uncharacterized protein</fullName>
    </submittedName>
</protein>
<dbReference type="EMBL" id="LAZR01014042">
    <property type="protein sequence ID" value="KKM19203.1"/>
    <property type="molecule type" value="Genomic_DNA"/>
</dbReference>
<accession>A0A0F9KAS0</accession>
<comment type="caution">
    <text evidence="1">The sequence shown here is derived from an EMBL/GenBank/DDBJ whole genome shotgun (WGS) entry which is preliminary data.</text>
</comment>
<proteinExistence type="predicted"/>
<gene>
    <name evidence="1" type="ORF">LCGC14_1657990</name>
</gene>
<organism evidence="1">
    <name type="scientific">marine sediment metagenome</name>
    <dbReference type="NCBI Taxonomy" id="412755"/>
    <lineage>
        <taxon>unclassified sequences</taxon>
        <taxon>metagenomes</taxon>
        <taxon>ecological metagenomes</taxon>
    </lineage>
</organism>